<dbReference type="Proteomes" id="UP000095350">
    <property type="component" value="Unassembled WGS sequence"/>
</dbReference>
<dbReference type="PaxDb" id="166486-ERS852572_03774"/>
<dbReference type="RefSeq" id="WP_055196086.1">
    <property type="nucleotide sequence ID" value="NZ_CABIYH010000050.1"/>
</dbReference>
<dbReference type="AlphaFoldDB" id="A0A173W0I2"/>
<dbReference type="EMBL" id="CYXZ01000050">
    <property type="protein sequence ID" value="CUN31917.1"/>
    <property type="molecule type" value="Genomic_DNA"/>
</dbReference>
<protein>
    <submittedName>
        <fullName evidence="1">Uncharacterized protein</fullName>
    </submittedName>
</protein>
<evidence type="ECO:0000313" key="1">
    <source>
        <dbReference type="EMBL" id="CUN31917.1"/>
    </source>
</evidence>
<reference evidence="1 2" key="1">
    <citation type="submission" date="2015-09" db="EMBL/GenBank/DDBJ databases">
        <authorList>
            <consortium name="Pathogen Informatics"/>
        </authorList>
    </citation>
    <scope>NUCLEOTIDE SEQUENCE [LARGE SCALE GENOMIC DNA]</scope>
    <source>
        <strain evidence="1 2">2789STDY5834960</strain>
    </source>
</reference>
<evidence type="ECO:0000313" key="2">
    <source>
        <dbReference type="Proteomes" id="UP000095350"/>
    </source>
</evidence>
<name>A0A173W0I2_9FIRM</name>
<dbReference type="STRING" id="166486.ERS852572_03774"/>
<sequence>MYIPKEQINSFFQDINSFGISYVLIKNMDDELPAHLENGKDIDILVKEEDKDLFAQKMLGLRYQSCIPPCGISNGWSFAYGLTEYQFWKKPVEEYDIYIDACFKLCCKSLTPKVWIPLDKKINNDIWEQRVWNEKQKWYELDEKTEVIYLVVRSIFDKHVFSNVYKKEIEKRKNLLKECDVREKLQLVFFHFTDTLIEMVLNGRYEEIIPKYLSFTEY</sequence>
<dbReference type="OrthoDB" id="2087871at2"/>
<organism evidence="1 2">
    <name type="scientific">Roseburia intestinalis</name>
    <dbReference type="NCBI Taxonomy" id="166486"/>
    <lineage>
        <taxon>Bacteria</taxon>
        <taxon>Bacillati</taxon>
        <taxon>Bacillota</taxon>
        <taxon>Clostridia</taxon>
        <taxon>Lachnospirales</taxon>
        <taxon>Lachnospiraceae</taxon>
        <taxon>Roseburia</taxon>
    </lineage>
</organism>
<accession>A0A173W0I2</accession>
<proteinExistence type="predicted"/>
<gene>
    <name evidence="1" type="ORF">ERS852572_03774</name>
</gene>